<dbReference type="GO" id="GO:0009228">
    <property type="term" value="P:thiamine biosynthetic process"/>
    <property type="evidence" value="ECO:0007669"/>
    <property type="project" value="UniProtKB-KW"/>
</dbReference>
<dbReference type="PANTHER" id="PTHR20857">
    <property type="entry name" value="THIAMINE-PHOSPHATE PYROPHOSPHORYLASE"/>
    <property type="match status" value="1"/>
</dbReference>
<dbReference type="EMBL" id="UOGC01000071">
    <property type="protein sequence ID" value="VAX18461.1"/>
    <property type="molecule type" value="Genomic_DNA"/>
</dbReference>
<evidence type="ECO:0000256" key="7">
    <source>
        <dbReference type="ARBA" id="ARBA00022977"/>
    </source>
</evidence>
<evidence type="ECO:0000313" key="12">
    <source>
        <dbReference type="EMBL" id="VAX18461.1"/>
    </source>
</evidence>
<dbReference type="InterPro" id="IPR036206">
    <property type="entry name" value="ThiamineP_synth_sf"/>
</dbReference>
<dbReference type="HAMAP" id="MF_00097">
    <property type="entry name" value="TMP_synthase"/>
    <property type="match status" value="1"/>
</dbReference>
<dbReference type="NCBIfam" id="TIGR00693">
    <property type="entry name" value="thiE"/>
    <property type="match status" value="1"/>
</dbReference>
<keyword evidence="6" id="KW-0460">Magnesium</keyword>
<dbReference type="SUPFAM" id="SSF51391">
    <property type="entry name" value="Thiamin phosphate synthase"/>
    <property type="match status" value="1"/>
</dbReference>
<accession>A0A3B1BV89</accession>
<gene>
    <name evidence="12" type="ORF">MNBD_NITROSPINAE01-952</name>
</gene>
<evidence type="ECO:0000256" key="5">
    <source>
        <dbReference type="ARBA" id="ARBA00022723"/>
    </source>
</evidence>
<keyword evidence="5" id="KW-0479">Metal-binding</keyword>
<evidence type="ECO:0000256" key="3">
    <source>
        <dbReference type="ARBA" id="ARBA00012830"/>
    </source>
</evidence>
<dbReference type="AlphaFoldDB" id="A0A3B1BV89"/>
<dbReference type="GO" id="GO:0005737">
    <property type="term" value="C:cytoplasm"/>
    <property type="evidence" value="ECO:0007669"/>
    <property type="project" value="TreeGrafter"/>
</dbReference>
<proteinExistence type="inferred from homology"/>
<evidence type="ECO:0000256" key="2">
    <source>
        <dbReference type="ARBA" id="ARBA00005165"/>
    </source>
</evidence>
<dbReference type="GO" id="GO:0046872">
    <property type="term" value="F:metal ion binding"/>
    <property type="evidence" value="ECO:0007669"/>
    <property type="project" value="UniProtKB-KW"/>
</dbReference>
<dbReference type="GO" id="GO:0009229">
    <property type="term" value="P:thiamine diphosphate biosynthetic process"/>
    <property type="evidence" value="ECO:0007669"/>
    <property type="project" value="UniProtKB-UniPathway"/>
</dbReference>
<evidence type="ECO:0000256" key="8">
    <source>
        <dbReference type="ARBA" id="ARBA00047334"/>
    </source>
</evidence>
<comment type="catalytic activity">
    <reaction evidence="9">
        <text>2-(2-carboxy-4-methylthiazol-5-yl)ethyl phosphate + 4-amino-2-methyl-5-(diphosphooxymethyl)pyrimidine + 2 H(+) = thiamine phosphate + CO2 + diphosphate</text>
        <dbReference type="Rhea" id="RHEA:47848"/>
        <dbReference type="ChEBI" id="CHEBI:15378"/>
        <dbReference type="ChEBI" id="CHEBI:16526"/>
        <dbReference type="ChEBI" id="CHEBI:33019"/>
        <dbReference type="ChEBI" id="CHEBI:37575"/>
        <dbReference type="ChEBI" id="CHEBI:57841"/>
        <dbReference type="ChEBI" id="CHEBI:62890"/>
        <dbReference type="EC" id="2.5.1.3"/>
    </reaction>
</comment>
<evidence type="ECO:0000256" key="6">
    <source>
        <dbReference type="ARBA" id="ARBA00022842"/>
    </source>
</evidence>
<dbReference type="Gene3D" id="3.20.20.70">
    <property type="entry name" value="Aldolase class I"/>
    <property type="match status" value="1"/>
</dbReference>
<feature type="domain" description="Thiamine phosphate synthase/TenI" evidence="11">
    <location>
        <begin position="2"/>
        <end position="164"/>
    </location>
</feature>
<evidence type="ECO:0000256" key="10">
    <source>
        <dbReference type="ARBA" id="ARBA00047883"/>
    </source>
</evidence>
<comment type="cofactor">
    <cofactor evidence="1">
        <name>Mg(2+)</name>
        <dbReference type="ChEBI" id="CHEBI:18420"/>
    </cofactor>
</comment>
<evidence type="ECO:0000259" key="11">
    <source>
        <dbReference type="Pfam" id="PF02581"/>
    </source>
</evidence>
<comment type="catalytic activity">
    <reaction evidence="8">
        <text>4-methyl-5-(2-phosphooxyethyl)-thiazole + 4-amino-2-methyl-5-(diphosphooxymethyl)pyrimidine + H(+) = thiamine phosphate + diphosphate</text>
        <dbReference type="Rhea" id="RHEA:22328"/>
        <dbReference type="ChEBI" id="CHEBI:15378"/>
        <dbReference type="ChEBI" id="CHEBI:33019"/>
        <dbReference type="ChEBI" id="CHEBI:37575"/>
        <dbReference type="ChEBI" id="CHEBI:57841"/>
        <dbReference type="ChEBI" id="CHEBI:58296"/>
        <dbReference type="EC" id="2.5.1.3"/>
    </reaction>
</comment>
<sequence>VIAALAEGGAKIIQLREKNVTDGELYELATLYRKVTARHSMLLIINDRADIALAVGADGVHVGSGDMPVAAVRRVMGDDAIIGASSHNVETAIMAEKCGATYVNIGPLYPTPTKPSAVAIGLAPVKAALLKVSAPVSVMGGIVMDNIDDVLAVGVRHIGVVTALFGEKDIAGATRRLVTKIEGARVV</sequence>
<organism evidence="12">
    <name type="scientific">hydrothermal vent metagenome</name>
    <dbReference type="NCBI Taxonomy" id="652676"/>
    <lineage>
        <taxon>unclassified sequences</taxon>
        <taxon>metagenomes</taxon>
        <taxon>ecological metagenomes</taxon>
    </lineage>
</organism>
<dbReference type="GO" id="GO:0004789">
    <property type="term" value="F:thiamine-phosphate diphosphorylase activity"/>
    <property type="evidence" value="ECO:0007669"/>
    <property type="project" value="UniProtKB-EC"/>
</dbReference>
<dbReference type="PANTHER" id="PTHR20857:SF15">
    <property type="entry name" value="THIAMINE-PHOSPHATE SYNTHASE"/>
    <property type="match status" value="1"/>
</dbReference>
<evidence type="ECO:0000256" key="4">
    <source>
        <dbReference type="ARBA" id="ARBA00022679"/>
    </source>
</evidence>
<dbReference type="CDD" id="cd00564">
    <property type="entry name" value="TMP_TenI"/>
    <property type="match status" value="1"/>
</dbReference>
<keyword evidence="4 12" id="KW-0808">Transferase</keyword>
<evidence type="ECO:0000256" key="9">
    <source>
        <dbReference type="ARBA" id="ARBA00047851"/>
    </source>
</evidence>
<dbReference type="EC" id="2.5.1.3" evidence="3"/>
<dbReference type="InterPro" id="IPR013785">
    <property type="entry name" value="Aldolase_TIM"/>
</dbReference>
<protein>
    <recommendedName>
        <fullName evidence="3">thiamine phosphate synthase</fullName>
        <ecNumber evidence="3">2.5.1.3</ecNumber>
    </recommendedName>
</protein>
<dbReference type="UniPathway" id="UPA00060">
    <property type="reaction ID" value="UER00141"/>
</dbReference>
<evidence type="ECO:0000256" key="1">
    <source>
        <dbReference type="ARBA" id="ARBA00001946"/>
    </source>
</evidence>
<comment type="catalytic activity">
    <reaction evidence="10">
        <text>2-[(2R,5Z)-2-carboxy-4-methylthiazol-5(2H)-ylidene]ethyl phosphate + 4-amino-2-methyl-5-(diphosphooxymethyl)pyrimidine + 2 H(+) = thiamine phosphate + CO2 + diphosphate</text>
        <dbReference type="Rhea" id="RHEA:47844"/>
        <dbReference type="ChEBI" id="CHEBI:15378"/>
        <dbReference type="ChEBI" id="CHEBI:16526"/>
        <dbReference type="ChEBI" id="CHEBI:33019"/>
        <dbReference type="ChEBI" id="CHEBI:37575"/>
        <dbReference type="ChEBI" id="CHEBI:57841"/>
        <dbReference type="ChEBI" id="CHEBI:62899"/>
        <dbReference type="EC" id="2.5.1.3"/>
    </reaction>
</comment>
<feature type="non-terminal residue" evidence="12">
    <location>
        <position position="1"/>
    </location>
</feature>
<keyword evidence="7" id="KW-0784">Thiamine biosynthesis</keyword>
<dbReference type="InterPro" id="IPR034291">
    <property type="entry name" value="TMP_synthase"/>
</dbReference>
<name>A0A3B1BV89_9ZZZZ</name>
<dbReference type="Pfam" id="PF02581">
    <property type="entry name" value="TMP-TENI"/>
    <property type="match status" value="1"/>
</dbReference>
<dbReference type="InterPro" id="IPR022998">
    <property type="entry name" value="ThiamineP_synth_TenI"/>
</dbReference>
<comment type="pathway">
    <text evidence="2">Cofactor biosynthesis; thiamine diphosphate biosynthesis; thiamine phosphate from 4-amino-2-methyl-5-diphosphomethylpyrimidine and 4-methyl-5-(2-phosphoethyl)-thiazole: step 1/1.</text>
</comment>
<reference evidence="12" key="1">
    <citation type="submission" date="2018-06" db="EMBL/GenBank/DDBJ databases">
        <authorList>
            <person name="Zhirakovskaya E."/>
        </authorList>
    </citation>
    <scope>NUCLEOTIDE SEQUENCE</scope>
</reference>